<proteinExistence type="predicted"/>
<feature type="compositionally biased region" description="Basic and acidic residues" evidence="1">
    <location>
        <begin position="113"/>
        <end position="129"/>
    </location>
</feature>
<sequence length="151" mass="16616">MTAPISFAHSPFLYQHVPNSPFLLPRRTQVTQSPAPFVPDIDTLRENRYTGGRNALLRSPYLLTDQHLQSPTPVVPSISAPSTPPTQHAISSVENVSSVLQKEQVVPNFSPLTKKEEVGPSKRKERKLDSSPSQASTVPEIDLFSGDEIFA</sequence>
<name>A0ABN8LLG1_9CNID</name>
<dbReference type="Proteomes" id="UP001159427">
    <property type="component" value="Unassembled WGS sequence"/>
</dbReference>
<keyword evidence="3" id="KW-1185">Reference proteome</keyword>
<evidence type="ECO:0000256" key="1">
    <source>
        <dbReference type="SAM" id="MobiDB-lite"/>
    </source>
</evidence>
<comment type="caution">
    <text evidence="2">The sequence shown here is derived from an EMBL/GenBank/DDBJ whole genome shotgun (WGS) entry which is preliminary data.</text>
</comment>
<feature type="region of interest" description="Disordered" evidence="1">
    <location>
        <begin position="104"/>
        <end position="151"/>
    </location>
</feature>
<gene>
    <name evidence="2" type="ORF">PEVE_00040698</name>
</gene>
<evidence type="ECO:0000313" key="2">
    <source>
        <dbReference type="EMBL" id="CAH3017999.1"/>
    </source>
</evidence>
<dbReference type="EMBL" id="CALNXI010000075">
    <property type="protein sequence ID" value="CAH3017999.1"/>
    <property type="molecule type" value="Genomic_DNA"/>
</dbReference>
<reference evidence="2 3" key="1">
    <citation type="submission" date="2022-05" db="EMBL/GenBank/DDBJ databases">
        <authorList>
            <consortium name="Genoscope - CEA"/>
            <person name="William W."/>
        </authorList>
    </citation>
    <scope>NUCLEOTIDE SEQUENCE [LARGE SCALE GENOMIC DNA]</scope>
</reference>
<evidence type="ECO:0000313" key="3">
    <source>
        <dbReference type="Proteomes" id="UP001159427"/>
    </source>
</evidence>
<protein>
    <submittedName>
        <fullName evidence="2">Uncharacterized protein</fullName>
    </submittedName>
</protein>
<feature type="region of interest" description="Disordered" evidence="1">
    <location>
        <begin position="68"/>
        <end position="91"/>
    </location>
</feature>
<feature type="compositionally biased region" description="Polar residues" evidence="1">
    <location>
        <begin position="79"/>
        <end position="91"/>
    </location>
</feature>
<organism evidence="2 3">
    <name type="scientific">Porites evermanni</name>
    <dbReference type="NCBI Taxonomy" id="104178"/>
    <lineage>
        <taxon>Eukaryota</taxon>
        <taxon>Metazoa</taxon>
        <taxon>Cnidaria</taxon>
        <taxon>Anthozoa</taxon>
        <taxon>Hexacorallia</taxon>
        <taxon>Scleractinia</taxon>
        <taxon>Fungiina</taxon>
        <taxon>Poritidae</taxon>
        <taxon>Porites</taxon>
    </lineage>
</organism>
<accession>A0ABN8LLG1</accession>